<dbReference type="Gene3D" id="3.10.350.10">
    <property type="entry name" value="LysM domain"/>
    <property type="match status" value="2"/>
</dbReference>
<dbReference type="SMART" id="SM00257">
    <property type="entry name" value="LysM"/>
    <property type="match status" value="2"/>
</dbReference>
<keyword evidence="2" id="KW-0812">Transmembrane</keyword>
<keyword evidence="2" id="KW-1133">Transmembrane helix</keyword>
<reference evidence="4 5" key="1">
    <citation type="journal article" date="2015" name="Nature">
        <title>rRNA introns, odd ribosomes, and small enigmatic genomes across a large radiation of phyla.</title>
        <authorList>
            <person name="Brown C.T."/>
            <person name="Hug L.A."/>
            <person name="Thomas B.C."/>
            <person name="Sharon I."/>
            <person name="Castelle C.J."/>
            <person name="Singh A."/>
            <person name="Wilkins M.J."/>
            <person name="Williams K.H."/>
            <person name="Banfield J.F."/>
        </authorList>
    </citation>
    <scope>NUCLEOTIDE SEQUENCE [LARGE SCALE GENOMIC DNA]</scope>
</reference>
<evidence type="ECO:0000259" key="3">
    <source>
        <dbReference type="PROSITE" id="PS51782"/>
    </source>
</evidence>
<gene>
    <name evidence="4" type="ORF">UW78_C0004G0017</name>
</gene>
<organism evidence="4 5">
    <name type="scientific">Candidatus Azambacteria bacterium GW2011_GWA1_44_9</name>
    <dbReference type="NCBI Taxonomy" id="1618610"/>
    <lineage>
        <taxon>Bacteria</taxon>
        <taxon>Candidatus Azamiibacteriota</taxon>
    </lineage>
</organism>
<dbReference type="Proteomes" id="UP000034595">
    <property type="component" value="Unassembled WGS sequence"/>
</dbReference>
<dbReference type="InterPro" id="IPR011055">
    <property type="entry name" value="Dup_hybrid_motif"/>
</dbReference>
<proteinExistence type="predicted"/>
<evidence type="ECO:0000256" key="2">
    <source>
        <dbReference type="SAM" id="Phobius"/>
    </source>
</evidence>
<sequence>MFYARLLITIGIGPLAYRHSNTLSTTERPNSSKNSLILTQPKTPDQESISSVQVKYPYFSMLASKKRGKAVFGVLTTFGLIFMPIMVMGLAPSKAEASIIGKVLALFSSEASAEETMAGMSEQPETRSTQSLPLLEAAVNIDPNPSKEGGGITVINDTALSSNVGPSGTFADIETREHQGTMTTYKVHRGETLTQIAKMFGVSVDTIMWANDLERGAVLREGQTLVILPMNGILYTVKKGDTLSSIAKKHKGNIDEILEFNDIGENATLVAGDTLLIPNGENATIKASTPKTTPRTTATPRFASYPSYSGYYLYPLQKGIKTQGIHGHNGVDYGAPRGTPVYASADGVVKVSNYRDGNPWFGGYGNYIMIEHSNGTQTLYAHLSGIDVSVGDTVHRGQTIGKTGNTGRSTGPHLHFEVRGAKNPF</sequence>
<dbReference type="CDD" id="cd12797">
    <property type="entry name" value="M23_peptidase"/>
    <property type="match status" value="1"/>
</dbReference>
<dbReference type="InterPro" id="IPR016047">
    <property type="entry name" value="M23ase_b-sheet_dom"/>
</dbReference>
<dbReference type="InterPro" id="IPR018392">
    <property type="entry name" value="LysM"/>
</dbReference>
<protein>
    <submittedName>
        <fullName evidence="4">Peptidase M23 family protein</fullName>
    </submittedName>
</protein>
<comment type="caution">
    <text evidence="4">The sequence shown here is derived from an EMBL/GenBank/DDBJ whole genome shotgun (WGS) entry which is preliminary data.</text>
</comment>
<feature type="domain" description="LysM" evidence="3">
    <location>
        <begin position="233"/>
        <end position="277"/>
    </location>
</feature>
<evidence type="ECO:0000313" key="5">
    <source>
        <dbReference type="Proteomes" id="UP000034595"/>
    </source>
</evidence>
<dbReference type="EMBL" id="LCJQ01000004">
    <property type="protein sequence ID" value="KKT81969.1"/>
    <property type="molecule type" value="Genomic_DNA"/>
</dbReference>
<dbReference type="CDD" id="cd00118">
    <property type="entry name" value="LysM"/>
    <property type="match status" value="2"/>
</dbReference>
<dbReference type="InterPro" id="IPR036779">
    <property type="entry name" value="LysM_dom_sf"/>
</dbReference>
<feature type="region of interest" description="Disordered" evidence="1">
    <location>
        <begin position="23"/>
        <end position="44"/>
    </location>
</feature>
<dbReference type="PANTHER" id="PTHR21666">
    <property type="entry name" value="PEPTIDASE-RELATED"/>
    <property type="match status" value="1"/>
</dbReference>
<dbReference type="SUPFAM" id="SSF51261">
    <property type="entry name" value="Duplicated hybrid motif"/>
    <property type="match status" value="1"/>
</dbReference>
<dbReference type="PANTHER" id="PTHR21666:SF270">
    <property type="entry name" value="MUREIN HYDROLASE ACTIVATOR ENVC"/>
    <property type="match status" value="1"/>
</dbReference>
<feature type="transmembrane region" description="Helical" evidence="2">
    <location>
        <begin position="70"/>
        <end position="91"/>
    </location>
</feature>
<dbReference type="Pfam" id="PF01551">
    <property type="entry name" value="Peptidase_M23"/>
    <property type="match status" value="1"/>
</dbReference>
<dbReference type="AlphaFoldDB" id="A0A0G1NCN8"/>
<dbReference type="Gene3D" id="2.70.70.10">
    <property type="entry name" value="Glucose Permease (Domain IIA)"/>
    <property type="match status" value="1"/>
</dbReference>
<dbReference type="GO" id="GO:0004222">
    <property type="term" value="F:metalloendopeptidase activity"/>
    <property type="evidence" value="ECO:0007669"/>
    <property type="project" value="TreeGrafter"/>
</dbReference>
<feature type="domain" description="LysM" evidence="3">
    <location>
        <begin position="183"/>
        <end position="227"/>
    </location>
</feature>
<dbReference type="Pfam" id="PF01476">
    <property type="entry name" value="LysM"/>
    <property type="match status" value="2"/>
</dbReference>
<evidence type="ECO:0000313" key="4">
    <source>
        <dbReference type="EMBL" id="KKT81969.1"/>
    </source>
</evidence>
<keyword evidence="2" id="KW-0472">Membrane</keyword>
<evidence type="ECO:0000256" key="1">
    <source>
        <dbReference type="SAM" id="MobiDB-lite"/>
    </source>
</evidence>
<accession>A0A0G1NCN8</accession>
<dbReference type="SUPFAM" id="SSF54106">
    <property type="entry name" value="LysM domain"/>
    <property type="match status" value="1"/>
</dbReference>
<dbReference type="PROSITE" id="PS51782">
    <property type="entry name" value="LYSM"/>
    <property type="match status" value="2"/>
</dbReference>
<name>A0A0G1NCN8_9BACT</name>
<dbReference type="InterPro" id="IPR050570">
    <property type="entry name" value="Cell_wall_metabolism_enzyme"/>
</dbReference>